<name>A0A2G9C9C5_9BURK</name>
<dbReference type="InterPro" id="IPR005330">
    <property type="entry name" value="MHYT_dom"/>
</dbReference>
<evidence type="ECO:0000259" key="3">
    <source>
        <dbReference type="PROSITE" id="PS50887"/>
    </source>
</evidence>
<evidence type="ECO:0000256" key="1">
    <source>
        <dbReference type="PROSITE-ProRule" id="PRU00244"/>
    </source>
</evidence>
<dbReference type="Pfam" id="PF03707">
    <property type="entry name" value="MHYT"/>
    <property type="match status" value="2"/>
</dbReference>
<keyword evidence="1" id="KW-1133">Transmembrane helix</keyword>
<dbReference type="SUPFAM" id="SSF55073">
    <property type="entry name" value="Nucleotide cyclase"/>
    <property type="match status" value="1"/>
</dbReference>
<feature type="transmembrane region" description="Helical" evidence="1">
    <location>
        <begin position="135"/>
        <end position="153"/>
    </location>
</feature>
<feature type="transmembrane region" description="Helical" evidence="1">
    <location>
        <begin position="168"/>
        <end position="192"/>
    </location>
</feature>
<dbReference type="EMBL" id="PEOG01000042">
    <property type="protein sequence ID" value="PIM52234.1"/>
    <property type="molecule type" value="Genomic_DNA"/>
</dbReference>
<keyword evidence="1" id="KW-0472">Membrane</keyword>
<dbReference type="Pfam" id="PF00990">
    <property type="entry name" value="GGDEF"/>
    <property type="match status" value="1"/>
</dbReference>
<evidence type="ECO:0000256" key="2">
    <source>
        <dbReference type="SAM" id="MobiDB-lite"/>
    </source>
</evidence>
<dbReference type="GO" id="GO:0003824">
    <property type="term" value="F:catalytic activity"/>
    <property type="evidence" value="ECO:0007669"/>
    <property type="project" value="UniProtKB-ARBA"/>
</dbReference>
<dbReference type="GO" id="GO:0016020">
    <property type="term" value="C:membrane"/>
    <property type="evidence" value="ECO:0007669"/>
    <property type="project" value="UniProtKB-UniRule"/>
</dbReference>
<dbReference type="FunFam" id="3.30.70.270:FF:000001">
    <property type="entry name" value="Diguanylate cyclase domain protein"/>
    <property type="match status" value="1"/>
</dbReference>
<dbReference type="PROSITE" id="PS50887">
    <property type="entry name" value="GGDEF"/>
    <property type="match status" value="1"/>
</dbReference>
<dbReference type="NCBIfam" id="TIGR00254">
    <property type="entry name" value="GGDEF"/>
    <property type="match status" value="1"/>
</dbReference>
<feature type="region of interest" description="Disordered" evidence="2">
    <location>
        <begin position="388"/>
        <end position="414"/>
    </location>
</feature>
<dbReference type="PANTHER" id="PTHR46663:SF2">
    <property type="entry name" value="GGDEF DOMAIN-CONTAINING PROTEIN"/>
    <property type="match status" value="1"/>
</dbReference>
<keyword evidence="6" id="KW-1185">Reference proteome</keyword>
<evidence type="ECO:0000313" key="5">
    <source>
        <dbReference type="EMBL" id="PIM52234.1"/>
    </source>
</evidence>
<dbReference type="SMART" id="SM00267">
    <property type="entry name" value="GGDEF"/>
    <property type="match status" value="1"/>
</dbReference>
<comment type="caution">
    <text evidence="1">Lacks conserved residue(s) required for the propagation of feature annotation.</text>
</comment>
<evidence type="ECO:0000259" key="4">
    <source>
        <dbReference type="PROSITE" id="PS50924"/>
    </source>
</evidence>
<dbReference type="CDD" id="cd18774">
    <property type="entry name" value="PDC2_HK_sensor"/>
    <property type="match status" value="1"/>
</dbReference>
<feature type="domain" description="GGDEF" evidence="3">
    <location>
        <begin position="657"/>
        <end position="793"/>
    </location>
</feature>
<feature type="transmembrane region" description="Helical" evidence="1">
    <location>
        <begin position="277"/>
        <end position="298"/>
    </location>
</feature>
<dbReference type="CDD" id="cd01949">
    <property type="entry name" value="GGDEF"/>
    <property type="match status" value="1"/>
</dbReference>
<feature type="transmembrane region" description="Helical" evidence="1">
    <location>
        <begin position="204"/>
        <end position="224"/>
    </location>
</feature>
<accession>A0A2G9C9C5</accession>
<dbReference type="InterPro" id="IPR052163">
    <property type="entry name" value="DGC-Regulatory_Protein"/>
</dbReference>
<dbReference type="PROSITE" id="PS50924">
    <property type="entry name" value="MHYT"/>
    <property type="match status" value="1"/>
</dbReference>
<evidence type="ECO:0008006" key="7">
    <source>
        <dbReference type="Google" id="ProtNLM"/>
    </source>
</evidence>
<feature type="domain" description="MHYT" evidence="4">
    <location>
        <begin position="32"/>
        <end position="228"/>
    </location>
</feature>
<reference evidence="5 6" key="1">
    <citation type="submission" date="2017-11" db="EMBL/GenBank/DDBJ databases">
        <title>Draft genome sequence of Mitsuaria sp. HWN-4.</title>
        <authorList>
            <person name="Gundlapally S.R."/>
        </authorList>
    </citation>
    <scope>NUCLEOTIDE SEQUENCE [LARGE SCALE GENOMIC DNA]</scope>
    <source>
        <strain evidence="5 6">HWN-4</strain>
    </source>
</reference>
<gene>
    <name evidence="5" type="ORF">CS062_15605</name>
</gene>
<keyword evidence="1" id="KW-0812">Transmembrane</keyword>
<feature type="transmembrane region" description="Helical" evidence="1">
    <location>
        <begin position="68"/>
        <end position="94"/>
    </location>
</feature>
<dbReference type="Gene3D" id="3.30.70.270">
    <property type="match status" value="1"/>
</dbReference>
<feature type="transmembrane region" description="Helical" evidence="1">
    <location>
        <begin position="550"/>
        <end position="570"/>
    </location>
</feature>
<dbReference type="InterPro" id="IPR029787">
    <property type="entry name" value="Nucleotide_cyclase"/>
</dbReference>
<comment type="caution">
    <text evidence="5">The sequence shown here is derived from an EMBL/GenBank/DDBJ whole genome shotgun (WGS) entry which is preliminary data.</text>
</comment>
<organism evidence="5 6">
    <name type="scientific">Roseateles chitinivorans</name>
    <dbReference type="NCBI Taxonomy" id="2917965"/>
    <lineage>
        <taxon>Bacteria</taxon>
        <taxon>Pseudomonadati</taxon>
        <taxon>Pseudomonadota</taxon>
        <taxon>Betaproteobacteria</taxon>
        <taxon>Burkholderiales</taxon>
        <taxon>Sphaerotilaceae</taxon>
        <taxon>Roseateles</taxon>
    </lineage>
</organism>
<dbReference type="InterPro" id="IPR043128">
    <property type="entry name" value="Rev_trsase/Diguanyl_cyclase"/>
</dbReference>
<feature type="transmembrane region" description="Helical" evidence="1">
    <location>
        <begin position="100"/>
        <end position="123"/>
    </location>
</feature>
<proteinExistence type="predicted"/>
<dbReference type="Proteomes" id="UP000231501">
    <property type="component" value="Unassembled WGS sequence"/>
</dbReference>
<evidence type="ECO:0000313" key="6">
    <source>
        <dbReference type="Proteomes" id="UP000231501"/>
    </source>
</evidence>
<sequence>MTGGMPGGRNQSCIVSTGVPGSRGPDIVTGVYDPLLVALSIVTAVIASFVALDMATRVVAASGSPVRSALWLACGALAMGTGIWAMHFVGMLAFSLPIALAYDVPITLASLAVAALSSALALHTIARPSLGRRRLLIAGTLMGLGIACMHYLGMEAMRMQPGIRYDPALFALSVVLAVAASTAALLICFRLRHETIVTGPWKKSASAVVMGAAIVGMHYTGMAAANFPEGGVCGALADGMGGAWLGFVIAGLATLFLLTTLLSSIYEATPPTIRSRLVFLVIAAVMPVAVMTLALVLLDFERVRDVKAGDRLNTARAIAAAVDRDLSGIESGLRVLAASQLPPGDGLAAFSLEAREAMPLLHASGLRLEDSAGNLVMDIRQPRHGSTVVAGPTGASSPAMAPRPGSAPTEPMAPTLPGGPSQEQLIEVSVPLPADKAAQLQGATTLRARLVPDRLRDLLALQQMDRDWLATVYDREGRVVARTQGAERYFGVEAPRDLLLKLRGQWEGLTDTTSLDGVAVQTAFVRTETSGWAVAISVPSASLRLPLTRALAWVVGGFLLTIAGSLLLAWRIGGRIAGAVQALTQPALALGTGVAVEVPPLGVVEVDRVGRALTHAARLLDAAQHEANHDALTGLANRSLFRQMVQQQLALARRNGTSLAVLYVDLDGFKEVNDTHGHGVGDLLLKEAAQRLRAAVRAGDLVARLGGDEFAVALVQPGQRGAAKVAAKLVQWLSEPFELGGLRVSVSASIGGASAPSSPAGEPADCEALLEQADAAMYQAKQSGKSRFVLAEA</sequence>
<dbReference type="PANTHER" id="PTHR46663">
    <property type="entry name" value="DIGUANYLATE CYCLASE DGCT-RELATED"/>
    <property type="match status" value="1"/>
</dbReference>
<protein>
    <recommendedName>
        <fullName evidence="7">Diguanylate cyclase</fullName>
    </recommendedName>
</protein>
<dbReference type="InterPro" id="IPR000160">
    <property type="entry name" value="GGDEF_dom"/>
</dbReference>
<feature type="transmembrane region" description="Helical" evidence="1">
    <location>
        <begin position="244"/>
        <end position="265"/>
    </location>
</feature>
<dbReference type="AlphaFoldDB" id="A0A2G9C9C5"/>
<feature type="transmembrane region" description="Helical" evidence="1">
    <location>
        <begin position="35"/>
        <end position="56"/>
    </location>
</feature>